<feature type="transmembrane region" description="Helical" evidence="1">
    <location>
        <begin position="243"/>
        <end position="264"/>
    </location>
</feature>
<comment type="caution">
    <text evidence="2">The sequence shown here is derived from an EMBL/GenBank/DDBJ whole genome shotgun (WGS) entry which is preliminary data.</text>
</comment>
<proteinExistence type="predicted"/>
<feature type="transmembrane region" description="Helical" evidence="1">
    <location>
        <begin position="302"/>
        <end position="319"/>
    </location>
</feature>
<keyword evidence="1" id="KW-1133">Transmembrane helix</keyword>
<accession>A0A644W5J8</accession>
<feature type="transmembrane region" description="Helical" evidence="1">
    <location>
        <begin position="162"/>
        <end position="181"/>
    </location>
</feature>
<dbReference type="AlphaFoldDB" id="A0A644W5J8"/>
<name>A0A644W5J8_9ZZZZ</name>
<feature type="transmembrane region" description="Helical" evidence="1">
    <location>
        <begin position="93"/>
        <end position="113"/>
    </location>
</feature>
<sequence length="324" mass="36995">MCKKTMKTRKPISFHAPRRMYANGTSFPKGIDLILNQIKFVFQRLRSILVALILIATSSFFGVFSYRVFHLDDFTLRNIFDCIFSQNPPESKLIIGVLATALVYGVFFFTNNVDKLPDSNVLPFTKFLAVVSILLSFDFIFLNFSFLSIFPWNLNLHANVEYFCTQTSTLVFIMFLWILYPKLAPISTPPTLSLNLPQPLKNFFAMFWMLIISISIILVSVFLSTSFFHNSDNQMTLFGINWLILPKIGAFLTGCFVASITYWLPKFRNVKRRFGIIRLIIAVGSLFGVGFIYRGLADPDRYLAGVAGVFILTILFIPLQRTLS</sequence>
<feature type="transmembrane region" description="Helical" evidence="1">
    <location>
        <begin position="202"/>
        <end position="223"/>
    </location>
</feature>
<dbReference type="EMBL" id="VSSQ01000569">
    <property type="protein sequence ID" value="MPL97683.1"/>
    <property type="molecule type" value="Genomic_DNA"/>
</dbReference>
<organism evidence="2">
    <name type="scientific">bioreactor metagenome</name>
    <dbReference type="NCBI Taxonomy" id="1076179"/>
    <lineage>
        <taxon>unclassified sequences</taxon>
        <taxon>metagenomes</taxon>
        <taxon>ecological metagenomes</taxon>
    </lineage>
</organism>
<evidence type="ECO:0000313" key="2">
    <source>
        <dbReference type="EMBL" id="MPL97683.1"/>
    </source>
</evidence>
<feature type="transmembrane region" description="Helical" evidence="1">
    <location>
        <begin position="276"/>
        <end position="296"/>
    </location>
</feature>
<reference evidence="2" key="1">
    <citation type="submission" date="2019-08" db="EMBL/GenBank/DDBJ databases">
        <authorList>
            <person name="Kucharzyk K."/>
            <person name="Murdoch R.W."/>
            <person name="Higgins S."/>
            <person name="Loffler F."/>
        </authorList>
    </citation>
    <scope>NUCLEOTIDE SEQUENCE</scope>
</reference>
<gene>
    <name evidence="2" type="ORF">SDC9_43875</name>
</gene>
<keyword evidence="1" id="KW-0812">Transmembrane</keyword>
<protein>
    <submittedName>
        <fullName evidence="2">Uncharacterized protein</fullName>
    </submittedName>
</protein>
<feature type="transmembrane region" description="Helical" evidence="1">
    <location>
        <begin position="48"/>
        <end position="69"/>
    </location>
</feature>
<feature type="transmembrane region" description="Helical" evidence="1">
    <location>
        <begin position="125"/>
        <end position="150"/>
    </location>
</feature>
<evidence type="ECO:0000256" key="1">
    <source>
        <dbReference type="SAM" id="Phobius"/>
    </source>
</evidence>
<keyword evidence="1" id="KW-0472">Membrane</keyword>